<dbReference type="EMBL" id="KI669493">
    <property type="protein sequence ID" value="OCF37333.1"/>
    <property type="molecule type" value="Genomic_DNA"/>
</dbReference>
<gene>
    <name evidence="3" type="ORF">I316_01242</name>
</gene>
<feature type="compositionally biased region" description="Acidic residues" evidence="1">
    <location>
        <begin position="87"/>
        <end position="96"/>
    </location>
</feature>
<evidence type="ECO:0000313" key="4">
    <source>
        <dbReference type="Proteomes" id="UP000092666"/>
    </source>
</evidence>
<dbReference type="AlphaFoldDB" id="A0A1B9H229"/>
<feature type="region of interest" description="Disordered" evidence="1">
    <location>
        <begin position="195"/>
        <end position="219"/>
    </location>
</feature>
<proteinExistence type="predicted"/>
<organism evidence="3 4">
    <name type="scientific">Kwoniella heveanensis BCC8398</name>
    <dbReference type="NCBI Taxonomy" id="1296120"/>
    <lineage>
        <taxon>Eukaryota</taxon>
        <taxon>Fungi</taxon>
        <taxon>Dikarya</taxon>
        <taxon>Basidiomycota</taxon>
        <taxon>Agaricomycotina</taxon>
        <taxon>Tremellomycetes</taxon>
        <taxon>Tremellales</taxon>
        <taxon>Cryptococcaceae</taxon>
        <taxon>Kwoniella</taxon>
    </lineage>
</organism>
<evidence type="ECO:0000256" key="2">
    <source>
        <dbReference type="SAM" id="Phobius"/>
    </source>
</evidence>
<sequence>MYPIMPISIDLDLEALSLLIRLLLFVFPTLVPILLLMASYYSTTTAIRYRRLLSKMTTSRIDVQVKQGSGYSPGGENNLQAECGSSDSDDDTLFDSDEDEVHTPIVIPANSDPELNAANDFEGSSAERYEDAREEVDTPPSAPMIPRHRPNAGRPSAPMPVDIESLLTRANAMSQAHMAFVEDIGDATFVRQGGVPMERSRQSRGHRRSPSLHELRRSIHGGEVPAVSLNRRYGYLQALREPGQDAVRGQRALRVAMSMTGGSLERLAEAQEDREAEEER</sequence>
<keyword evidence="2" id="KW-0812">Transmembrane</keyword>
<feature type="region of interest" description="Disordered" evidence="1">
    <location>
        <begin position="108"/>
        <end position="157"/>
    </location>
</feature>
<keyword evidence="4" id="KW-1185">Reference proteome</keyword>
<feature type="region of interest" description="Disordered" evidence="1">
    <location>
        <begin position="65"/>
        <end position="96"/>
    </location>
</feature>
<protein>
    <submittedName>
        <fullName evidence="3">Uncharacterized protein</fullName>
    </submittedName>
</protein>
<feature type="compositionally biased region" description="Polar residues" evidence="1">
    <location>
        <begin position="65"/>
        <end position="80"/>
    </location>
</feature>
<keyword evidence="2" id="KW-1133">Transmembrane helix</keyword>
<reference evidence="4" key="2">
    <citation type="submission" date="2013-12" db="EMBL/GenBank/DDBJ databases">
        <title>Evolution of pathogenesis and genome organization in the Tremellales.</title>
        <authorList>
            <person name="Cuomo C."/>
            <person name="Litvintseva A."/>
            <person name="Heitman J."/>
            <person name="Chen Y."/>
            <person name="Sun S."/>
            <person name="Springer D."/>
            <person name="Dromer F."/>
            <person name="Young S."/>
            <person name="Zeng Q."/>
            <person name="Chapman S."/>
            <person name="Gujja S."/>
            <person name="Saif S."/>
            <person name="Birren B."/>
        </authorList>
    </citation>
    <scope>NUCLEOTIDE SEQUENCE [LARGE SCALE GENOMIC DNA]</scope>
    <source>
        <strain evidence="4">BCC8398</strain>
    </source>
</reference>
<dbReference type="Proteomes" id="UP000092666">
    <property type="component" value="Unassembled WGS sequence"/>
</dbReference>
<feature type="region of interest" description="Disordered" evidence="1">
    <location>
        <begin position="260"/>
        <end position="280"/>
    </location>
</feature>
<name>A0A1B9H229_9TREE</name>
<feature type="transmembrane region" description="Helical" evidence="2">
    <location>
        <begin position="20"/>
        <end position="41"/>
    </location>
</feature>
<reference evidence="3 4" key="1">
    <citation type="submission" date="2013-07" db="EMBL/GenBank/DDBJ databases">
        <title>The Genome Sequence of Cryptococcus heveanensis BCC8398.</title>
        <authorList>
            <consortium name="The Broad Institute Genome Sequencing Platform"/>
            <person name="Cuomo C."/>
            <person name="Litvintseva A."/>
            <person name="Chen Y."/>
            <person name="Heitman J."/>
            <person name="Sun S."/>
            <person name="Springer D."/>
            <person name="Dromer F."/>
            <person name="Young S.K."/>
            <person name="Zeng Q."/>
            <person name="Gargeya S."/>
            <person name="Fitzgerald M."/>
            <person name="Abouelleil A."/>
            <person name="Alvarado L."/>
            <person name="Berlin A.M."/>
            <person name="Chapman S.B."/>
            <person name="Dewar J."/>
            <person name="Goldberg J."/>
            <person name="Griggs A."/>
            <person name="Gujja S."/>
            <person name="Hansen M."/>
            <person name="Howarth C."/>
            <person name="Imamovic A."/>
            <person name="Larimer J."/>
            <person name="McCowan C."/>
            <person name="Murphy C."/>
            <person name="Pearson M."/>
            <person name="Priest M."/>
            <person name="Roberts A."/>
            <person name="Saif S."/>
            <person name="Shea T."/>
            <person name="Sykes S."/>
            <person name="Wortman J."/>
            <person name="Nusbaum C."/>
            <person name="Birren B."/>
        </authorList>
    </citation>
    <scope>NUCLEOTIDE SEQUENCE [LARGE SCALE GENOMIC DNA]</scope>
    <source>
        <strain evidence="3 4">BCC8398</strain>
    </source>
</reference>
<evidence type="ECO:0000313" key="3">
    <source>
        <dbReference type="EMBL" id="OCF37333.1"/>
    </source>
</evidence>
<accession>A0A1B9H229</accession>
<evidence type="ECO:0000256" key="1">
    <source>
        <dbReference type="SAM" id="MobiDB-lite"/>
    </source>
</evidence>
<keyword evidence="2" id="KW-0472">Membrane</keyword>